<dbReference type="EMBL" id="JACNEP010000001">
    <property type="protein sequence ID" value="MBC3764518.1"/>
    <property type="molecule type" value="Genomic_DNA"/>
</dbReference>
<dbReference type="GO" id="GO:0051287">
    <property type="term" value="F:NAD binding"/>
    <property type="evidence" value="ECO:0007669"/>
    <property type="project" value="InterPro"/>
</dbReference>
<dbReference type="GO" id="GO:0008615">
    <property type="term" value="P:pyridoxine biosynthetic process"/>
    <property type="evidence" value="ECO:0007669"/>
    <property type="project" value="UniProtKB-UniRule"/>
</dbReference>
<feature type="domain" description="Erythronate-4-phosphate dehydrogenase dimerisation" evidence="7">
    <location>
        <begin position="290"/>
        <end position="370"/>
    </location>
</feature>
<dbReference type="GO" id="GO:0033711">
    <property type="term" value="F:4-phosphoerythronate dehydrogenase activity"/>
    <property type="evidence" value="ECO:0007669"/>
    <property type="project" value="UniProtKB-EC"/>
</dbReference>
<proteinExistence type="inferred from homology"/>
<dbReference type="InterPro" id="IPR036291">
    <property type="entry name" value="NAD(P)-bd_dom_sf"/>
</dbReference>
<feature type="binding site" evidence="5">
    <location>
        <position position="232"/>
    </location>
    <ligand>
        <name>NAD(+)</name>
        <dbReference type="ChEBI" id="CHEBI:57540"/>
    </ligand>
</feature>
<dbReference type="PANTHER" id="PTHR42938">
    <property type="entry name" value="FORMATE DEHYDROGENASE 1"/>
    <property type="match status" value="1"/>
</dbReference>
<feature type="domain" description="D-isomer specific 2-hydroxyacid dehydrogenase NAD-binding" evidence="6">
    <location>
        <begin position="114"/>
        <end position="240"/>
    </location>
</feature>
<dbReference type="GO" id="GO:0036001">
    <property type="term" value="P:'de novo' pyridoxal 5'-phosphate biosynthetic process"/>
    <property type="evidence" value="ECO:0007669"/>
    <property type="project" value="TreeGrafter"/>
</dbReference>
<dbReference type="InterPro" id="IPR038251">
    <property type="entry name" value="PdxB_dimer_sf"/>
</dbReference>
<name>A0A8J6ISC5_9ALTE</name>
<feature type="binding site" evidence="5">
    <location>
        <position position="147"/>
    </location>
    <ligand>
        <name>NAD(+)</name>
        <dbReference type="ChEBI" id="CHEBI:57540"/>
    </ligand>
</feature>
<organism evidence="8 9">
    <name type="scientific">Neptunicella marina</name>
    <dbReference type="NCBI Taxonomy" id="2125989"/>
    <lineage>
        <taxon>Bacteria</taxon>
        <taxon>Pseudomonadati</taxon>
        <taxon>Pseudomonadota</taxon>
        <taxon>Gammaproteobacteria</taxon>
        <taxon>Alteromonadales</taxon>
        <taxon>Alteromonadaceae</taxon>
        <taxon>Neptunicella</taxon>
    </lineage>
</organism>
<evidence type="ECO:0000313" key="9">
    <source>
        <dbReference type="Proteomes" id="UP000601768"/>
    </source>
</evidence>
<dbReference type="Pfam" id="PF02826">
    <property type="entry name" value="2-Hacid_dh_C"/>
    <property type="match status" value="1"/>
</dbReference>
<dbReference type="InterPro" id="IPR029753">
    <property type="entry name" value="D-isomer_DH_CS"/>
</dbReference>
<sequence length="375" mass="41507">MKIYYEDSMPYAERFFSQWGECQAFSGKTVTPAQIADAGMLFVRSTTKVNQALIGECKNLKFVATATAGFNHIDIEYLNQRNIPYYVAAGCNSVSVAEYVVSCLCELARRYNWHLPDKTVGIVGAGQAGSALARKLDALGMRYLLCDPPKLAEGDPRSFVDMDAIMQCDIISLHVPLVTAGEHPTQHLFDAKRLAELNENQLLINACRGEVLDNNALLALYQQGAQRKVVLDVWENEPDIVYELIPYVDIATAHIAGHSVEGKANGTEMVYQAAAKHFSLPNSISLQPMLPQPEHAVIELSNQPLDWSDLYAVVKKSYDVALDDKTFRNKVVSATDFEYIRKNYAIRREFAALQVNAGNCALSQAIYGLGFSAKP</sequence>
<evidence type="ECO:0000256" key="3">
    <source>
        <dbReference type="ARBA" id="ARBA00023027"/>
    </source>
</evidence>
<protein>
    <recommendedName>
        <fullName evidence="5">Erythronate-4-phosphate dehydrogenase</fullName>
        <ecNumber evidence="5">1.1.1.290</ecNumber>
    </recommendedName>
</protein>
<dbReference type="SUPFAM" id="SSF52283">
    <property type="entry name" value="Formate/glycerate dehydrogenase catalytic domain-like"/>
    <property type="match status" value="1"/>
</dbReference>
<dbReference type="InterPro" id="IPR020921">
    <property type="entry name" value="Erythronate-4-P_DHase"/>
</dbReference>
<dbReference type="PROSITE" id="PS00671">
    <property type="entry name" value="D_2_HYDROXYACID_DH_3"/>
    <property type="match status" value="1"/>
</dbReference>
<dbReference type="HAMAP" id="MF_01825">
    <property type="entry name" value="PdxB"/>
    <property type="match status" value="1"/>
</dbReference>
<evidence type="ECO:0000256" key="5">
    <source>
        <dbReference type="HAMAP-Rule" id="MF_01825"/>
    </source>
</evidence>
<comment type="function">
    <text evidence="5">Catalyzes the oxidation of erythronate-4-phosphate to 3-hydroxy-2-oxo-4-phosphonooxybutanoate.</text>
</comment>
<comment type="catalytic activity">
    <reaction evidence="5">
        <text>4-phospho-D-erythronate + NAD(+) = (R)-3-hydroxy-2-oxo-4-phosphooxybutanoate + NADH + H(+)</text>
        <dbReference type="Rhea" id="RHEA:18829"/>
        <dbReference type="ChEBI" id="CHEBI:15378"/>
        <dbReference type="ChEBI" id="CHEBI:57540"/>
        <dbReference type="ChEBI" id="CHEBI:57945"/>
        <dbReference type="ChEBI" id="CHEBI:58538"/>
        <dbReference type="ChEBI" id="CHEBI:58766"/>
        <dbReference type="EC" id="1.1.1.290"/>
    </reaction>
</comment>
<keyword evidence="3 5" id="KW-0520">NAD</keyword>
<dbReference type="EC" id="1.1.1.290" evidence="5"/>
<dbReference type="Gene3D" id="3.30.1370.170">
    <property type="match status" value="1"/>
</dbReference>
<dbReference type="Gene3D" id="3.40.50.720">
    <property type="entry name" value="NAD(P)-binding Rossmann-like Domain"/>
    <property type="match status" value="2"/>
</dbReference>
<dbReference type="SUPFAM" id="SSF51735">
    <property type="entry name" value="NAD(P)-binding Rossmann-fold domains"/>
    <property type="match status" value="1"/>
</dbReference>
<feature type="binding site" evidence="5">
    <location>
        <position position="67"/>
    </location>
    <ligand>
        <name>substrate</name>
    </ligand>
</feature>
<evidence type="ECO:0000259" key="6">
    <source>
        <dbReference type="Pfam" id="PF02826"/>
    </source>
</evidence>
<feature type="active site" description="Proton donor" evidence="5">
    <location>
        <position position="254"/>
    </location>
</feature>
<feature type="active site" evidence="5">
    <location>
        <position position="237"/>
    </location>
</feature>
<keyword evidence="2 5" id="KW-0560">Oxidoreductase</keyword>
<dbReference type="PANTHER" id="PTHR42938:SF9">
    <property type="entry name" value="FORMATE DEHYDROGENASE 1"/>
    <property type="match status" value="1"/>
</dbReference>
<reference evidence="8" key="2">
    <citation type="submission" date="2020-08" db="EMBL/GenBank/DDBJ databases">
        <authorList>
            <person name="Lai Q."/>
        </authorList>
    </citation>
    <scope>NUCLEOTIDE SEQUENCE</scope>
    <source>
        <strain evidence="8">S27-2</strain>
    </source>
</reference>
<dbReference type="GO" id="GO:0005829">
    <property type="term" value="C:cytosol"/>
    <property type="evidence" value="ECO:0007669"/>
    <property type="project" value="TreeGrafter"/>
</dbReference>
<evidence type="ECO:0000256" key="4">
    <source>
        <dbReference type="ARBA" id="ARBA00023096"/>
    </source>
</evidence>
<evidence type="ECO:0000259" key="7">
    <source>
        <dbReference type="Pfam" id="PF11890"/>
    </source>
</evidence>
<dbReference type="GO" id="GO:0046983">
    <property type="term" value="F:protein dimerization activity"/>
    <property type="evidence" value="ECO:0007669"/>
    <property type="project" value="InterPro"/>
</dbReference>
<dbReference type="CDD" id="cd12158">
    <property type="entry name" value="ErythrP_dh"/>
    <property type="match status" value="1"/>
</dbReference>
<dbReference type="InterPro" id="IPR006140">
    <property type="entry name" value="D-isomer_DH_NAD-bd"/>
</dbReference>
<evidence type="ECO:0000313" key="8">
    <source>
        <dbReference type="EMBL" id="MBC3764518.1"/>
    </source>
</evidence>
<dbReference type="AlphaFoldDB" id="A0A8J6ISC5"/>
<dbReference type="Proteomes" id="UP000601768">
    <property type="component" value="Unassembled WGS sequence"/>
</dbReference>
<accession>A0A8J6ISC5</accession>
<gene>
    <name evidence="5" type="primary">pdxB</name>
    <name evidence="8" type="ORF">H8B19_01425</name>
</gene>
<reference evidence="8" key="1">
    <citation type="journal article" date="2018" name="Int. J. Syst. Evol. Microbiol.">
        <title>Neptunicella marina gen. nov., sp. nov., isolated from surface seawater.</title>
        <authorList>
            <person name="Liu X."/>
            <person name="Lai Q."/>
            <person name="Du Y."/>
            <person name="Zhang X."/>
            <person name="Liu Z."/>
            <person name="Sun F."/>
            <person name="Shao Z."/>
        </authorList>
    </citation>
    <scope>NUCLEOTIDE SEQUENCE</scope>
    <source>
        <strain evidence="8">S27-2</strain>
    </source>
</reference>
<feature type="binding site" evidence="5">
    <location>
        <position position="257"/>
    </location>
    <ligand>
        <name>NAD(+)</name>
        <dbReference type="ChEBI" id="CHEBI:57540"/>
    </ligand>
</feature>
<comment type="caution">
    <text evidence="5">Lacks conserved residue(s) required for the propagation of feature annotation.</text>
</comment>
<feature type="active site" evidence="5">
    <location>
        <position position="208"/>
    </location>
</feature>
<keyword evidence="4 5" id="KW-0664">Pyridoxine biosynthesis</keyword>
<comment type="subcellular location">
    <subcellularLocation>
        <location evidence="5">Cytoplasm</location>
    </subcellularLocation>
</comment>
<comment type="pathway">
    <text evidence="5">Cofactor biosynthesis; pyridoxine 5'-phosphate biosynthesis; pyridoxine 5'-phosphate from D-erythrose 4-phosphate: step 2/5.</text>
</comment>
<dbReference type="Pfam" id="PF11890">
    <property type="entry name" value="DUF3410"/>
    <property type="match status" value="1"/>
</dbReference>
<comment type="subunit">
    <text evidence="5">Homodimer.</text>
</comment>
<keyword evidence="9" id="KW-1185">Reference proteome</keyword>
<keyword evidence="1 5" id="KW-0963">Cytoplasm</keyword>
<dbReference type="RefSeq" id="WP_186504988.1">
    <property type="nucleotide sequence ID" value="NZ_JACNEP010000001.1"/>
</dbReference>
<feature type="binding site" evidence="5">
    <location>
        <position position="45"/>
    </location>
    <ligand>
        <name>substrate</name>
    </ligand>
</feature>
<evidence type="ECO:0000256" key="1">
    <source>
        <dbReference type="ARBA" id="ARBA00022490"/>
    </source>
</evidence>
<evidence type="ECO:0000256" key="2">
    <source>
        <dbReference type="ARBA" id="ARBA00023002"/>
    </source>
</evidence>
<comment type="caution">
    <text evidence="8">The sequence shown here is derived from an EMBL/GenBank/DDBJ whole genome shotgun (WGS) entry which is preliminary data.</text>
</comment>
<comment type="similarity">
    <text evidence="5">Belongs to the D-isomer specific 2-hydroxyacid dehydrogenase family. PdxB subfamily.</text>
</comment>
<dbReference type="UniPathway" id="UPA00244">
    <property type="reaction ID" value="UER00310"/>
</dbReference>
<dbReference type="InterPro" id="IPR024531">
    <property type="entry name" value="Erythronate-4-P_DHase_dimer"/>
</dbReference>